<dbReference type="Pfam" id="PF00149">
    <property type="entry name" value="Metallophos"/>
    <property type="match status" value="1"/>
</dbReference>
<feature type="binding site" evidence="10">
    <location>
        <position position="195"/>
    </location>
    <ligand>
        <name>Mn(2+)</name>
        <dbReference type="ChEBI" id="CHEBI:29035"/>
        <label>2</label>
    </ligand>
</feature>
<dbReference type="GO" id="GO:0009245">
    <property type="term" value="P:lipid A biosynthetic process"/>
    <property type="evidence" value="ECO:0007669"/>
    <property type="project" value="UniProtKB-UniRule"/>
</dbReference>
<dbReference type="InterPro" id="IPR043461">
    <property type="entry name" value="LpxH-like"/>
</dbReference>
<keyword evidence="3 10" id="KW-0997">Cell inner membrane</keyword>
<dbReference type="GO" id="GO:0005737">
    <property type="term" value="C:cytoplasm"/>
    <property type="evidence" value="ECO:0007669"/>
    <property type="project" value="InterPro"/>
</dbReference>
<feature type="binding site" evidence="10">
    <location>
        <position position="114"/>
    </location>
    <ligand>
        <name>Mn(2+)</name>
        <dbReference type="ChEBI" id="CHEBI:29035"/>
        <label>2</label>
    </ligand>
</feature>
<evidence type="ECO:0000256" key="10">
    <source>
        <dbReference type="HAMAP-Rule" id="MF_00575"/>
    </source>
</evidence>
<feature type="binding site" evidence="10">
    <location>
        <position position="197"/>
    </location>
    <ligand>
        <name>Mn(2+)</name>
        <dbReference type="ChEBI" id="CHEBI:29035"/>
        <label>1</label>
    </ligand>
</feature>
<keyword evidence="4 10" id="KW-0441">Lipid A biosynthesis</keyword>
<feature type="binding site" evidence="10">
    <location>
        <position position="195"/>
    </location>
    <ligand>
        <name>substrate</name>
    </ligand>
</feature>
<dbReference type="HAMAP" id="MF_00575">
    <property type="entry name" value="LpxH"/>
    <property type="match status" value="1"/>
</dbReference>
<dbReference type="EMBL" id="CAADFJ010000007">
    <property type="protein sequence ID" value="VFJ96505.1"/>
    <property type="molecule type" value="Genomic_DNA"/>
</dbReference>
<feature type="binding site" evidence="10">
    <location>
        <position position="122"/>
    </location>
    <ligand>
        <name>substrate</name>
    </ligand>
</feature>
<dbReference type="InterPro" id="IPR029052">
    <property type="entry name" value="Metallo-depent_PP-like"/>
</dbReference>
<comment type="cofactor">
    <cofactor evidence="10">
        <name>Mn(2+)</name>
        <dbReference type="ChEBI" id="CHEBI:29035"/>
    </cofactor>
    <text evidence="10">Binds 2 Mn(2+) ions per subunit in a binuclear metal center.</text>
</comment>
<proteinExistence type="inferred from homology"/>
<comment type="function">
    <text evidence="10">Hydrolyzes the pyrophosphate bond of UDP-2,3-diacylglucosamine to yield 2,3-diacylglucosamine 1-phosphate (lipid X) and UMP by catalyzing the attack of water at the alpha-P atom. Involved in the biosynthesis of lipid A, a phosphorylated glycolipid that anchors the lipopolysaccharide to the outer membrane of the cell.</text>
</comment>
<keyword evidence="5 10" id="KW-0479">Metal-binding</keyword>
<dbReference type="EMBL" id="CAADFI010000008">
    <property type="protein sequence ID" value="VFJ90145.1"/>
    <property type="molecule type" value="Genomic_DNA"/>
</dbReference>
<evidence type="ECO:0000313" key="12">
    <source>
        <dbReference type="EMBL" id="VFJ88138.1"/>
    </source>
</evidence>
<sequence>MATFFISDVHLSETREEATDAFLSFLDSGARGADALYILGDLFDLWLGDDDTRFPHLFVLDALKRITERGIPVGVLHGNHDFLLGVGFEKRTGCRLLPDPCVIDLSGTSVLVSHGDILCTDDVAYQAYRRQVRDPEQQNLFLALPMKQRIMKAALLQGASNEAVQGKPAYIMDVNQDAVKRMMLDHNVQYLIHGHTHRPGIHRVALSAAGWPATRIALGDWYEQGNDNTLIWEKETFRLVAV</sequence>
<evidence type="ECO:0000256" key="4">
    <source>
        <dbReference type="ARBA" id="ARBA00022556"/>
    </source>
</evidence>
<dbReference type="Gene3D" id="3.60.21.10">
    <property type="match status" value="1"/>
</dbReference>
<comment type="pathway">
    <text evidence="10">Glycolipid biosynthesis; lipid IV(A) biosynthesis; lipid IV(A) from (3R)-3-hydroxytetradecanoyl-[acyl-carrier-protein] and UDP-N-acetyl-alpha-D-glucosamine: step 4/6.</text>
</comment>
<evidence type="ECO:0000256" key="2">
    <source>
        <dbReference type="ARBA" id="ARBA00022516"/>
    </source>
</evidence>
<keyword evidence="7 10" id="KW-0443">Lipid metabolism</keyword>
<dbReference type="InterPro" id="IPR004843">
    <property type="entry name" value="Calcineurin-like_PHP"/>
</dbReference>
<keyword evidence="1 10" id="KW-1003">Cell membrane</keyword>
<accession>A0A450U887</accession>
<feature type="binding site" evidence="10">
    <location>
        <position position="79"/>
    </location>
    <ligand>
        <name>Mn(2+)</name>
        <dbReference type="ChEBI" id="CHEBI:29035"/>
        <label>2</label>
    </ligand>
</feature>
<comment type="caution">
    <text evidence="10">Lacks conserved residue(s) required for the propagation of feature annotation.</text>
</comment>
<feature type="domain" description="Calcineurin-like phosphoesterase" evidence="11">
    <location>
        <begin position="4"/>
        <end position="199"/>
    </location>
</feature>
<organism evidence="12">
    <name type="scientific">Candidatus Kentrum eta</name>
    <dbReference type="NCBI Taxonomy" id="2126337"/>
    <lineage>
        <taxon>Bacteria</taxon>
        <taxon>Pseudomonadati</taxon>
        <taxon>Pseudomonadota</taxon>
        <taxon>Gammaproteobacteria</taxon>
        <taxon>Candidatus Kentrum</taxon>
    </lineage>
</organism>
<dbReference type="PANTHER" id="PTHR34990">
    <property type="entry name" value="UDP-2,3-DIACYLGLUCOSAMINE HYDROLASE-RELATED"/>
    <property type="match status" value="1"/>
</dbReference>
<feature type="binding site" evidence="10">
    <location>
        <position position="41"/>
    </location>
    <ligand>
        <name>Mn(2+)</name>
        <dbReference type="ChEBI" id="CHEBI:29035"/>
        <label>2</label>
    </ligand>
</feature>
<dbReference type="AlphaFoldDB" id="A0A450U887"/>
<comment type="subcellular location">
    <subcellularLocation>
        <location evidence="10">Cell inner membrane</location>
        <topology evidence="10">Peripheral membrane protein</topology>
        <orientation evidence="10">Cytoplasmic side</orientation>
    </subcellularLocation>
</comment>
<gene>
    <name evidence="10" type="primary">lpxH</name>
    <name evidence="12" type="ORF">BECKH772A_GA0070896_1000712</name>
    <name evidence="13" type="ORF">BECKH772B_GA0070898_1000812</name>
    <name evidence="14" type="ORF">BECKH772C_GA0070978_1000712</name>
</gene>
<dbReference type="UniPathway" id="UPA00359">
    <property type="reaction ID" value="UER00480"/>
</dbReference>
<dbReference type="GO" id="GO:0030145">
    <property type="term" value="F:manganese ion binding"/>
    <property type="evidence" value="ECO:0007669"/>
    <property type="project" value="UniProtKB-UniRule"/>
</dbReference>
<dbReference type="GO" id="GO:0008758">
    <property type="term" value="F:UDP-2,3-diacylglucosamine hydrolase activity"/>
    <property type="evidence" value="ECO:0007669"/>
    <property type="project" value="UniProtKB-UniRule"/>
</dbReference>
<keyword evidence="6 10" id="KW-0378">Hydrolase</keyword>
<dbReference type="NCBIfam" id="TIGR01854">
    <property type="entry name" value="lipid_A_lpxH"/>
    <property type="match status" value="1"/>
</dbReference>
<evidence type="ECO:0000256" key="3">
    <source>
        <dbReference type="ARBA" id="ARBA00022519"/>
    </source>
</evidence>
<feature type="binding site" evidence="10">
    <location>
        <begin position="79"/>
        <end position="80"/>
    </location>
    <ligand>
        <name>substrate</name>
    </ligand>
</feature>
<evidence type="ECO:0000256" key="9">
    <source>
        <dbReference type="ARBA" id="ARBA00023211"/>
    </source>
</evidence>
<evidence type="ECO:0000259" key="11">
    <source>
        <dbReference type="Pfam" id="PF00149"/>
    </source>
</evidence>
<evidence type="ECO:0000256" key="1">
    <source>
        <dbReference type="ARBA" id="ARBA00022475"/>
    </source>
</evidence>
<dbReference type="EC" id="3.6.1.54" evidence="10"/>
<dbReference type="PANTHER" id="PTHR34990:SF1">
    <property type="entry name" value="UDP-2,3-DIACYLGLUCOSAMINE HYDROLASE"/>
    <property type="match status" value="1"/>
</dbReference>
<feature type="binding site" evidence="10">
    <location>
        <position position="10"/>
    </location>
    <ligand>
        <name>Mn(2+)</name>
        <dbReference type="ChEBI" id="CHEBI:29035"/>
        <label>1</label>
    </ligand>
</feature>
<feature type="binding site" evidence="10">
    <location>
        <position position="167"/>
    </location>
    <ligand>
        <name>substrate</name>
    </ligand>
</feature>
<keyword evidence="2 10" id="KW-0444">Lipid biosynthesis</keyword>
<feature type="binding site" evidence="10">
    <location>
        <position position="41"/>
    </location>
    <ligand>
        <name>Mn(2+)</name>
        <dbReference type="ChEBI" id="CHEBI:29035"/>
        <label>1</label>
    </ligand>
</feature>
<evidence type="ECO:0000313" key="13">
    <source>
        <dbReference type="EMBL" id="VFJ90145.1"/>
    </source>
</evidence>
<name>A0A450U887_9GAMM</name>
<protein>
    <recommendedName>
        <fullName evidence="10">UDP-2,3-diacylglucosamine hydrolase</fullName>
        <ecNumber evidence="10">3.6.1.54</ecNumber>
    </recommendedName>
    <alternativeName>
        <fullName evidence="10">UDP-2,3-diacylglucosamine diphosphatase</fullName>
    </alternativeName>
</protein>
<dbReference type="CDD" id="cd07398">
    <property type="entry name" value="MPP_YbbF-LpxH"/>
    <property type="match status" value="1"/>
</dbReference>
<evidence type="ECO:0000256" key="8">
    <source>
        <dbReference type="ARBA" id="ARBA00023136"/>
    </source>
</evidence>
<keyword evidence="9 10" id="KW-0464">Manganese</keyword>
<dbReference type="EMBL" id="CAADFG010000007">
    <property type="protein sequence ID" value="VFJ88138.1"/>
    <property type="molecule type" value="Genomic_DNA"/>
</dbReference>
<dbReference type="InterPro" id="IPR010138">
    <property type="entry name" value="UDP-diacylglucosamine_Hdrlase"/>
</dbReference>
<evidence type="ECO:0000256" key="5">
    <source>
        <dbReference type="ARBA" id="ARBA00022723"/>
    </source>
</evidence>
<keyword evidence="8 10" id="KW-0472">Membrane</keyword>
<feature type="binding site" evidence="10">
    <location>
        <position position="8"/>
    </location>
    <ligand>
        <name>Mn(2+)</name>
        <dbReference type="ChEBI" id="CHEBI:29035"/>
        <label>1</label>
    </ligand>
</feature>
<dbReference type="NCBIfam" id="NF003743">
    <property type="entry name" value="PRK05340.1"/>
    <property type="match status" value="1"/>
</dbReference>
<reference evidence="12" key="1">
    <citation type="submission" date="2019-02" db="EMBL/GenBank/DDBJ databases">
        <authorList>
            <person name="Gruber-Vodicka R. H."/>
            <person name="Seah K. B. B."/>
        </authorList>
    </citation>
    <scope>NUCLEOTIDE SEQUENCE</scope>
    <source>
        <strain evidence="14">BECK_SA2B12</strain>
        <strain evidence="12">BECK_SA2B15</strain>
        <strain evidence="13">BECK_SA2B20</strain>
    </source>
</reference>
<feature type="binding site" evidence="10">
    <location>
        <position position="160"/>
    </location>
    <ligand>
        <name>substrate</name>
    </ligand>
</feature>
<evidence type="ECO:0000313" key="14">
    <source>
        <dbReference type="EMBL" id="VFJ96505.1"/>
    </source>
</evidence>
<evidence type="ECO:0000256" key="6">
    <source>
        <dbReference type="ARBA" id="ARBA00022801"/>
    </source>
</evidence>
<dbReference type="GO" id="GO:0019897">
    <property type="term" value="C:extrinsic component of plasma membrane"/>
    <property type="evidence" value="ECO:0007669"/>
    <property type="project" value="UniProtKB-UniRule"/>
</dbReference>
<dbReference type="SUPFAM" id="SSF56300">
    <property type="entry name" value="Metallo-dependent phosphatases"/>
    <property type="match status" value="1"/>
</dbReference>
<evidence type="ECO:0000256" key="7">
    <source>
        <dbReference type="ARBA" id="ARBA00023098"/>
    </source>
</evidence>
<comment type="catalytic activity">
    <reaction evidence="10">
        <text>UDP-2-N,3-O-bis[(3R)-3-hydroxytetradecanoyl]-alpha-D-glucosamine + H2O = 2-N,3-O-bis[(3R)-3-hydroxytetradecanoyl]-alpha-D-glucosaminyl 1-phosphate + UMP + 2 H(+)</text>
        <dbReference type="Rhea" id="RHEA:25213"/>
        <dbReference type="ChEBI" id="CHEBI:15377"/>
        <dbReference type="ChEBI" id="CHEBI:15378"/>
        <dbReference type="ChEBI" id="CHEBI:57865"/>
        <dbReference type="ChEBI" id="CHEBI:57957"/>
        <dbReference type="ChEBI" id="CHEBI:78847"/>
        <dbReference type="EC" id="3.6.1.54"/>
    </reaction>
</comment>
<comment type="similarity">
    <text evidence="10">Belongs to the LpxH family.</text>
</comment>